<gene>
    <name evidence="1" type="ORF">KHQ06_36685</name>
</gene>
<dbReference type="EMBL" id="CP074371">
    <property type="protein sequence ID" value="QVI21430.1"/>
    <property type="molecule type" value="Genomic_DNA"/>
</dbReference>
<name>A0ABX8CTB3_9NOCA</name>
<keyword evidence="2" id="KW-1185">Reference proteome</keyword>
<dbReference type="RefSeq" id="WP_213557532.1">
    <property type="nucleotide sequence ID" value="NZ_JBFAJM010000003.1"/>
</dbReference>
<dbReference type="Pfam" id="PF19826">
    <property type="entry name" value="DUF6307"/>
    <property type="match status" value="1"/>
</dbReference>
<accession>A0ABX8CTB3</accession>
<dbReference type="Proteomes" id="UP000683310">
    <property type="component" value="Chromosome"/>
</dbReference>
<reference evidence="1 2" key="1">
    <citation type="submission" date="2021-04" db="EMBL/GenBank/DDBJ databases">
        <title>Nocardia tengchongensis.</title>
        <authorList>
            <person name="Zhuang k."/>
            <person name="Ran Y."/>
            <person name="Li W."/>
        </authorList>
    </citation>
    <scope>NUCLEOTIDE SEQUENCE [LARGE SCALE GENOMIC DNA]</scope>
    <source>
        <strain evidence="1 2">CFH S0057</strain>
    </source>
</reference>
<dbReference type="GeneID" id="300989956"/>
<sequence>MTIETPYERRVIRVRDVVRECAELDDAAATALAVRVLRALDTIPERIR</sequence>
<evidence type="ECO:0000313" key="2">
    <source>
        <dbReference type="Proteomes" id="UP000683310"/>
    </source>
</evidence>
<dbReference type="InterPro" id="IPR046274">
    <property type="entry name" value="DUF6307"/>
</dbReference>
<protein>
    <submittedName>
        <fullName evidence="1">Uncharacterized protein</fullName>
    </submittedName>
</protein>
<evidence type="ECO:0000313" key="1">
    <source>
        <dbReference type="EMBL" id="QVI21430.1"/>
    </source>
</evidence>
<proteinExistence type="predicted"/>
<organism evidence="1 2">
    <name type="scientific">Nocardia tengchongensis</name>
    <dbReference type="NCBI Taxonomy" id="2055889"/>
    <lineage>
        <taxon>Bacteria</taxon>
        <taxon>Bacillati</taxon>
        <taxon>Actinomycetota</taxon>
        <taxon>Actinomycetes</taxon>
        <taxon>Mycobacteriales</taxon>
        <taxon>Nocardiaceae</taxon>
        <taxon>Nocardia</taxon>
    </lineage>
</organism>